<evidence type="ECO:0000256" key="3">
    <source>
        <dbReference type="ARBA" id="ARBA00022679"/>
    </source>
</evidence>
<feature type="domain" description="Erythromycin biosynthesis protein CIII-like C-terminal" evidence="4">
    <location>
        <begin position="248"/>
        <end position="355"/>
    </location>
</feature>
<name>A0A8J4DPX6_9ACTN</name>
<comment type="similarity">
    <text evidence="1">Belongs to the glycosyltransferase 28 family.</text>
</comment>
<dbReference type="PANTHER" id="PTHR48050">
    <property type="entry name" value="STEROL 3-BETA-GLUCOSYLTRANSFERASE"/>
    <property type="match status" value="1"/>
</dbReference>
<dbReference type="GO" id="GO:0017000">
    <property type="term" value="P:antibiotic biosynthetic process"/>
    <property type="evidence" value="ECO:0007669"/>
    <property type="project" value="UniProtKB-ARBA"/>
</dbReference>
<proteinExistence type="inferred from homology"/>
<keyword evidence="2" id="KW-0328">Glycosyltransferase</keyword>
<evidence type="ECO:0000313" key="6">
    <source>
        <dbReference type="EMBL" id="GIJ45371.1"/>
    </source>
</evidence>
<dbReference type="GO" id="GO:0008194">
    <property type="term" value="F:UDP-glycosyltransferase activity"/>
    <property type="evidence" value="ECO:0007669"/>
    <property type="project" value="InterPro"/>
</dbReference>
<dbReference type="Gene3D" id="3.40.50.2000">
    <property type="entry name" value="Glycogen Phosphorylase B"/>
    <property type="match status" value="2"/>
</dbReference>
<dbReference type="PANTHER" id="PTHR48050:SF13">
    <property type="entry name" value="STEROL 3-BETA-GLUCOSYLTRANSFERASE UGT80A2"/>
    <property type="match status" value="1"/>
</dbReference>
<evidence type="ECO:0000256" key="2">
    <source>
        <dbReference type="ARBA" id="ARBA00022676"/>
    </source>
</evidence>
<evidence type="ECO:0000259" key="4">
    <source>
        <dbReference type="Pfam" id="PF06722"/>
    </source>
</evidence>
<keyword evidence="3 6" id="KW-0808">Transferase</keyword>
<dbReference type="InterPro" id="IPR050426">
    <property type="entry name" value="Glycosyltransferase_28"/>
</dbReference>
<dbReference type="Proteomes" id="UP000619260">
    <property type="component" value="Unassembled WGS sequence"/>
</dbReference>
<dbReference type="Pfam" id="PF21036">
    <property type="entry name" value="EryCIII-like_N"/>
    <property type="match status" value="1"/>
</dbReference>
<keyword evidence="7" id="KW-1185">Reference proteome</keyword>
<evidence type="ECO:0000259" key="5">
    <source>
        <dbReference type="Pfam" id="PF21036"/>
    </source>
</evidence>
<sequence length="366" mass="38276">MKALFTTFPAYGHLLPMLPLARAVAAHGDEAVIAAHGDLHAAATGLPTRPVGPALSTLIATNAEAMEWRSDRGDDADLLAATVALFTTTAADLTFDEMSALVARERPDVLVAEMWDFVTPLVAAKLGIPHVRFTHSPATAVDPALAAGAEEAGAQRDLTVPAPLANVQLWPEWLETQPVEPDDSRIAISSSAYDTAEPVRLPAFGDGRPVVLVTLGTVVDDLELLRSAVDAVLAAGANALVTTGFTTTPEDLKADPERVRAVSFAPIGRLLDRVRAVVAAGGSGTTLATLSRGLPMLFVPRIANQPQIAAAVTAFGAGITPEPLAGSVRSLIDEPSLRVRAEDARDRLAARPSPEAAWSALRARVT</sequence>
<feature type="domain" description="Erythromycin biosynthesis protein CIII-like N-terminal" evidence="5">
    <location>
        <begin position="23"/>
        <end position="138"/>
    </location>
</feature>
<dbReference type="GO" id="GO:0016758">
    <property type="term" value="F:hexosyltransferase activity"/>
    <property type="evidence" value="ECO:0007669"/>
    <property type="project" value="UniProtKB-ARBA"/>
</dbReference>
<dbReference type="EMBL" id="BOPF01000007">
    <property type="protein sequence ID" value="GIJ45371.1"/>
    <property type="molecule type" value="Genomic_DNA"/>
</dbReference>
<gene>
    <name evidence="6" type="ORF">Val02_22570</name>
</gene>
<evidence type="ECO:0000313" key="7">
    <source>
        <dbReference type="Proteomes" id="UP000619260"/>
    </source>
</evidence>
<evidence type="ECO:0000256" key="1">
    <source>
        <dbReference type="ARBA" id="ARBA00006962"/>
    </source>
</evidence>
<dbReference type="InterPro" id="IPR048284">
    <property type="entry name" value="EryCIII-like_N"/>
</dbReference>
<dbReference type="InterPro" id="IPR002213">
    <property type="entry name" value="UDP_glucos_trans"/>
</dbReference>
<protein>
    <submittedName>
        <fullName evidence="6">Glycosyl transferase</fullName>
    </submittedName>
</protein>
<comment type="caution">
    <text evidence="6">The sequence shown here is derived from an EMBL/GenBank/DDBJ whole genome shotgun (WGS) entry which is preliminary data.</text>
</comment>
<dbReference type="AlphaFoldDB" id="A0A8J4DPX6"/>
<accession>A0A8J4DPX6</accession>
<dbReference type="Pfam" id="PF06722">
    <property type="entry name" value="EryCIII-like_C"/>
    <property type="match status" value="1"/>
</dbReference>
<reference evidence="6" key="1">
    <citation type="submission" date="2021-01" db="EMBL/GenBank/DDBJ databases">
        <title>Whole genome shotgun sequence of Virgisporangium aliadipatigenens NBRC 105644.</title>
        <authorList>
            <person name="Komaki H."/>
            <person name="Tamura T."/>
        </authorList>
    </citation>
    <scope>NUCLEOTIDE SEQUENCE</scope>
    <source>
        <strain evidence="6">NBRC 105644</strain>
    </source>
</reference>
<dbReference type="CDD" id="cd03784">
    <property type="entry name" value="GT1_Gtf-like"/>
    <property type="match status" value="1"/>
</dbReference>
<dbReference type="SUPFAM" id="SSF53756">
    <property type="entry name" value="UDP-Glycosyltransferase/glycogen phosphorylase"/>
    <property type="match status" value="1"/>
</dbReference>
<organism evidence="6 7">
    <name type="scientific">Virgisporangium aliadipatigenens</name>
    <dbReference type="NCBI Taxonomy" id="741659"/>
    <lineage>
        <taxon>Bacteria</taxon>
        <taxon>Bacillati</taxon>
        <taxon>Actinomycetota</taxon>
        <taxon>Actinomycetes</taxon>
        <taxon>Micromonosporales</taxon>
        <taxon>Micromonosporaceae</taxon>
        <taxon>Virgisporangium</taxon>
    </lineage>
</organism>
<dbReference type="RefSeq" id="WP_203898927.1">
    <property type="nucleotide sequence ID" value="NZ_BOPF01000007.1"/>
</dbReference>
<dbReference type="InterPro" id="IPR010610">
    <property type="entry name" value="EryCIII-like_C"/>
</dbReference>